<proteinExistence type="predicted"/>
<evidence type="ECO:0000259" key="5">
    <source>
        <dbReference type="PROSITE" id="PS51918"/>
    </source>
</evidence>
<evidence type="ECO:0000256" key="3">
    <source>
        <dbReference type="ARBA" id="ARBA00023004"/>
    </source>
</evidence>
<keyword evidence="6" id="KW-0808">Transferase</keyword>
<evidence type="ECO:0000313" key="6">
    <source>
        <dbReference type="EMBL" id="HII70125.1"/>
    </source>
</evidence>
<dbReference type="InterPro" id="IPR058240">
    <property type="entry name" value="rSAM_sf"/>
</dbReference>
<dbReference type="PROSITE" id="PS51918">
    <property type="entry name" value="RADICAL_SAM"/>
    <property type="match status" value="1"/>
</dbReference>
<dbReference type="GO" id="GO:0032259">
    <property type="term" value="P:methylation"/>
    <property type="evidence" value="ECO:0007669"/>
    <property type="project" value="UniProtKB-KW"/>
</dbReference>
<evidence type="ECO:0000256" key="2">
    <source>
        <dbReference type="ARBA" id="ARBA00022723"/>
    </source>
</evidence>
<protein>
    <submittedName>
        <fullName evidence="6">Methyl coenzyme M reductase-arginine methyltransferase Mmp10</fullName>
        <ecNumber evidence="6">2.1.1.-</ecNumber>
    </submittedName>
</protein>
<comment type="caution">
    <text evidence="6">The sequence shown here is derived from an EMBL/GenBank/DDBJ whole genome shotgun (WGS) entry which is preliminary data.</text>
</comment>
<sequence length="416" mass="46304">MGGETSPVLADVGGRPGVDCGGFCRYCYFRGVDWEEKRPFGCKNCPPGSPGCDYCGRSVWEDNGPFRPPGVVLQEVGMSLGFRREREATVSGGGDISNYPWLRELVASLRDLGIRSVQLGYTSGKGFEDPEEVEELCDLGVRSVSYTVFAWDPELRREWMGDRSPEASLACLEVFADRCEEVMVAAVLIPGVNDGDVLWKTCERLEELGIDALLLMRLGTREEHGIILGNSLVLDVKPHSLDEFKRIVTEVHEEFPFRVTGTPLWDPETSAPFALRTLGEELRELLPPVEVECSLITGRVAAPLIREVFRHVEGGEKVDVVPVEKDVACLITERDLERLDVSSLKRTVVLPGRALVHDARAEELLKRDGFERVVLRGPDRLTLDGEASCEVDREEVLEFELNAFRDLINTVNILGE</sequence>
<dbReference type="GO" id="GO:0008168">
    <property type="term" value="F:methyltransferase activity"/>
    <property type="evidence" value="ECO:0007669"/>
    <property type="project" value="UniProtKB-KW"/>
</dbReference>
<keyword evidence="6" id="KW-0489">Methyltransferase</keyword>
<dbReference type="Pfam" id="PF04055">
    <property type="entry name" value="Radical_SAM"/>
    <property type="match status" value="1"/>
</dbReference>
<dbReference type="Proteomes" id="UP000619545">
    <property type="component" value="Unassembled WGS sequence"/>
</dbReference>
<dbReference type="InterPro" id="IPR013785">
    <property type="entry name" value="Aldolase_TIM"/>
</dbReference>
<dbReference type="NCBIfam" id="TIGR03278">
    <property type="entry name" value="methan_mark_10"/>
    <property type="match status" value="1"/>
</dbReference>
<dbReference type="GO" id="GO:0046872">
    <property type="term" value="F:metal ion binding"/>
    <property type="evidence" value="ECO:0007669"/>
    <property type="project" value="UniProtKB-KW"/>
</dbReference>
<keyword evidence="2" id="KW-0479">Metal-binding</keyword>
<dbReference type="SUPFAM" id="SSF102114">
    <property type="entry name" value="Radical SAM enzymes"/>
    <property type="match status" value="1"/>
</dbReference>
<gene>
    <name evidence="6" type="primary">mmp10</name>
    <name evidence="6" type="ORF">HA336_02685</name>
</gene>
<evidence type="ECO:0000313" key="7">
    <source>
        <dbReference type="Proteomes" id="UP000619545"/>
    </source>
</evidence>
<accession>A0A832T1K4</accession>
<keyword evidence="3" id="KW-0408">Iron</keyword>
<keyword evidence="1" id="KW-0949">S-adenosyl-L-methionine</keyword>
<evidence type="ECO:0000256" key="1">
    <source>
        <dbReference type="ARBA" id="ARBA00022691"/>
    </source>
</evidence>
<dbReference type="InterPro" id="IPR007197">
    <property type="entry name" value="rSAM"/>
</dbReference>
<dbReference type="GO" id="GO:0051536">
    <property type="term" value="F:iron-sulfur cluster binding"/>
    <property type="evidence" value="ECO:0007669"/>
    <property type="project" value="UniProtKB-KW"/>
</dbReference>
<dbReference type="EMBL" id="DUJS01000002">
    <property type="protein sequence ID" value="HII70125.1"/>
    <property type="molecule type" value="Genomic_DNA"/>
</dbReference>
<dbReference type="AlphaFoldDB" id="A0A832T1K4"/>
<dbReference type="InterPro" id="IPR017672">
    <property type="entry name" value="MA_4551-like"/>
</dbReference>
<name>A0A832T1K4_9EURY</name>
<evidence type="ECO:0000256" key="4">
    <source>
        <dbReference type="ARBA" id="ARBA00023014"/>
    </source>
</evidence>
<organism evidence="6 7">
    <name type="scientific">Methanopyrus kandleri</name>
    <dbReference type="NCBI Taxonomy" id="2320"/>
    <lineage>
        <taxon>Archaea</taxon>
        <taxon>Methanobacteriati</taxon>
        <taxon>Methanobacteriota</taxon>
        <taxon>Methanomada group</taxon>
        <taxon>Methanopyri</taxon>
        <taxon>Methanopyrales</taxon>
        <taxon>Methanopyraceae</taxon>
        <taxon>Methanopyrus</taxon>
    </lineage>
</organism>
<feature type="domain" description="Radical SAM core" evidence="5">
    <location>
        <begin position="4"/>
        <end position="258"/>
    </location>
</feature>
<dbReference type="Gene3D" id="3.20.20.70">
    <property type="entry name" value="Aldolase class I"/>
    <property type="match status" value="1"/>
</dbReference>
<keyword evidence="4" id="KW-0411">Iron-sulfur</keyword>
<dbReference type="EC" id="2.1.1.-" evidence="6"/>
<reference evidence="6" key="1">
    <citation type="journal article" date="2020" name="bioRxiv">
        <title>A rank-normalized archaeal taxonomy based on genome phylogeny resolves widespread incomplete and uneven classifications.</title>
        <authorList>
            <person name="Rinke C."/>
            <person name="Chuvochina M."/>
            <person name="Mussig A.J."/>
            <person name="Chaumeil P.-A."/>
            <person name="Waite D.W."/>
            <person name="Whitman W.B."/>
            <person name="Parks D.H."/>
            <person name="Hugenholtz P."/>
        </authorList>
    </citation>
    <scope>NUCLEOTIDE SEQUENCE</scope>
    <source>
        <strain evidence="6">UBA8853</strain>
    </source>
</reference>